<evidence type="ECO:0000313" key="1">
    <source>
        <dbReference type="EMBL" id="KAK9125912.1"/>
    </source>
</evidence>
<organism evidence="1 2">
    <name type="scientific">Stephania cephalantha</name>
    <dbReference type="NCBI Taxonomy" id="152367"/>
    <lineage>
        <taxon>Eukaryota</taxon>
        <taxon>Viridiplantae</taxon>
        <taxon>Streptophyta</taxon>
        <taxon>Embryophyta</taxon>
        <taxon>Tracheophyta</taxon>
        <taxon>Spermatophyta</taxon>
        <taxon>Magnoliopsida</taxon>
        <taxon>Ranunculales</taxon>
        <taxon>Menispermaceae</taxon>
        <taxon>Menispermoideae</taxon>
        <taxon>Cissampelideae</taxon>
        <taxon>Stephania</taxon>
    </lineage>
</organism>
<dbReference type="AlphaFoldDB" id="A0AAP0J3Y6"/>
<protein>
    <submittedName>
        <fullName evidence="1">Uncharacterized protein</fullName>
    </submittedName>
</protein>
<comment type="caution">
    <text evidence="1">The sequence shown here is derived from an EMBL/GenBank/DDBJ whole genome shotgun (WGS) entry which is preliminary data.</text>
</comment>
<reference evidence="1 2" key="1">
    <citation type="submission" date="2024-01" db="EMBL/GenBank/DDBJ databases">
        <title>Genome assemblies of Stephania.</title>
        <authorList>
            <person name="Yang L."/>
        </authorList>
    </citation>
    <scope>NUCLEOTIDE SEQUENCE [LARGE SCALE GENOMIC DNA]</scope>
    <source>
        <strain evidence="1">JXDWG</strain>
        <tissue evidence="1">Leaf</tissue>
    </source>
</reference>
<name>A0AAP0J3Y6_9MAGN</name>
<evidence type="ECO:0000313" key="2">
    <source>
        <dbReference type="Proteomes" id="UP001419268"/>
    </source>
</evidence>
<proteinExistence type="predicted"/>
<keyword evidence="2" id="KW-1185">Reference proteome</keyword>
<gene>
    <name evidence="1" type="ORF">Scep_014758</name>
</gene>
<sequence>MVWVQKVIDPNALQWRTQANTRRVEQTFWESIPWPKELVQQQHNNNNIASVPNSYYLALEKSTFQPLGSY</sequence>
<dbReference type="EMBL" id="JBBNAG010000006">
    <property type="protein sequence ID" value="KAK9125912.1"/>
    <property type="molecule type" value="Genomic_DNA"/>
</dbReference>
<dbReference type="Proteomes" id="UP001419268">
    <property type="component" value="Unassembled WGS sequence"/>
</dbReference>
<accession>A0AAP0J3Y6</accession>